<dbReference type="Proteomes" id="UP000182124">
    <property type="component" value="Unassembled WGS sequence"/>
</dbReference>
<dbReference type="Pfam" id="PF18962">
    <property type="entry name" value="Por_Secre_tail"/>
    <property type="match status" value="1"/>
</dbReference>
<name>A0A1G4VGW4_9FLAO</name>
<evidence type="ECO:0000313" key="5">
    <source>
        <dbReference type="Proteomes" id="UP000182124"/>
    </source>
</evidence>
<protein>
    <submittedName>
        <fullName evidence="4">Por secretion system C-terminal sorting domain-containing protein</fullName>
    </submittedName>
</protein>
<keyword evidence="1 2" id="KW-0732">Signal</keyword>
<evidence type="ECO:0000256" key="1">
    <source>
        <dbReference type="ARBA" id="ARBA00022729"/>
    </source>
</evidence>
<dbReference type="eggNOG" id="COG4886">
    <property type="taxonomic scope" value="Bacteria"/>
</dbReference>
<dbReference type="AlphaFoldDB" id="A0A1G4VGW4"/>
<gene>
    <name evidence="4" type="ORF">SAMN02927925_01024</name>
</gene>
<feature type="signal peptide" evidence="2">
    <location>
        <begin position="1"/>
        <end position="28"/>
    </location>
</feature>
<dbReference type="NCBIfam" id="TIGR04183">
    <property type="entry name" value="Por_Secre_tail"/>
    <property type="match status" value="1"/>
</dbReference>
<evidence type="ECO:0000259" key="3">
    <source>
        <dbReference type="Pfam" id="PF18962"/>
    </source>
</evidence>
<proteinExistence type="predicted"/>
<dbReference type="InterPro" id="IPR026444">
    <property type="entry name" value="Secre_tail"/>
</dbReference>
<evidence type="ECO:0000256" key="2">
    <source>
        <dbReference type="SAM" id="SignalP"/>
    </source>
</evidence>
<dbReference type="eggNOG" id="COG3209">
    <property type="taxonomic scope" value="Bacteria"/>
</dbReference>
<sequence>MIKKITQLLKSHHLCFAVILLASGISFAQTASKNPIYDDKGNEVIAKRDLFAKHFLNEDGSYTAAIASGPIHYQKEGVFSNIENTIRPFSSTIYSYANKENLMESYFGTTAHKGVKNKTKEGEVLEFLNTTMYWEVAGLKVNEQQSANVPVTTVDDKAYYNNLYGAINAEFVVLNGKRKLNYIIPSADALVNAPANATYLVFTEKVILPANWSYANTEDGVVVSNEKQERIYLYSNPYSFDGRGKKLRSNNTIMTVEAQDNVLTIATKVKTSWLLSTNRIFPVTVDPTVTVYPDMSNYNTGSVYSSDYYKLTADIGFGRDADNGGMQDFLRGWAKFNTASVPEDAIVSNGVTINYYVYYASPDYSPAYGHELVFSQLTLDPVTASGSALYNAIEQYGYGPFVTTAINSVGWKAHTLTSAAVQTDISNGLVNNYFSIGFMPQGDFYPEEYIAVDGWDFDKPYLTFTYTQPVMGTESFDKLVSMYPNPAENILTVASDYQIESITIYSLVGQLIHTKTNSNTIDVSSLTKGVYMATIKLDNGQTITKKIIKK</sequence>
<organism evidence="4 5">
    <name type="scientific">Flavobacterium saliperosum</name>
    <dbReference type="NCBI Taxonomy" id="329186"/>
    <lineage>
        <taxon>Bacteria</taxon>
        <taxon>Pseudomonadati</taxon>
        <taxon>Bacteroidota</taxon>
        <taxon>Flavobacteriia</taxon>
        <taxon>Flavobacteriales</taxon>
        <taxon>Flavobacteriaceae</taxon>
        <taxon>Flavobacterium</taxon>
    </lineage>
</organism>
<feature type="domain" description="Secretion system C-terminal sorting" evidence="3">
    <location>
        <begin position="482"/>
        <end position="548"/>
    </location>
</feature>
<feature type="chain" id="PRO_5010255966" evidence="2">
    <location>
        <begin position="29"/>
        <end position="550"/>
    </location>
</feature>
<dbReference type="EMBL" id="FMTY01000002">
    <property type="protein sequence ID" value="SCX06570.1"/>
    <property type="molecule type" value="Genomic_DNA"/>
</dbReference>
<reference evidence="4 5" key="1">
    <citation type="submission" date="2016-10" db="EMBL/GenBank/DDBJ databases">
        <authorList>
            <person name="de Groot N.N."/>
        </authorList>
    </citation>
    <scope>NUCLEOTIDE SEQUENCE [LARGE SCALE GENOMIC DNA]</scope>
    <source>
        <strain evidence="4 5">CGMCC 1.3801</strain>
    </source>
</reference>
<evidence type="ECO:0000313" key="4">
    <source>
        <dbReference type="EMBL" id="SCX06570.1"/>
    </source>
</evidence>
<accession>A0A1G4VGW4</accession>
<dbReference type="STRING" id="329186.SAMN02927925_01024"/>
<dbReference type="RefSeq" id="WP_023576603.1">
    <property type="nucleotide sequence ID" value="NZ_CBCSBQ010000028.1"/>
</dbReference>